<reference evidence="2" key="1">
    <citation type="journal article" date="2019" name="Int. J. Syst. Evol. Microbiol.">
        <title>The Global Catalogue of Microorganisms (GCM) 10K type strain sequencing project: providing services to taxonomists for standard genome sequencing and annotation.</title>
        <authorList>
            <consortium name="The Broad Institute Genomics Platform"/>
            <consortium name="The Broad Institute Genome Sequencing Center for Infectious Disease"/>
            <person name="Wu L."/>
            <person name="Ma J."/>
        </authorList>
    </citation>
    <scope>NUCLEOTIDE SEQUENCE [LARGE SCALE GENOMIC DNA]</scope>
    <source>
        <strain evidence="2">JCM 16956</strain>
    </source>
</reference>
<evidence type="ECO:0000313" key="1">
    <source>
        <dbReference type="EMBL" id="GAA3913057.1"/>
    </source>
</evidence>
<dbReference type="Proteomes" id="UP001501000">
    <property type="component" value="Unassembled WGS sequence"/>
</dbReference>
<name>A0ABP7M5W2_9ACTN</name>
<organism evidence="1 2">
    <name type="scientific">Streptomyces gulbargensis</name>
    <dbReference type="NCBI Taxonomy" id="364901"/>
    <lineage>
        <taxon>Bacteria</taxon>
        <taxon>Bacillati</taxon>
        <taxon>Actinomycetota</taxon>
        <taxon>Actinomycetes</taxon>
        <taxon>Kitasatosporales</taxon>
        <taxon>Streptomycetaceae</taxon>
        <taxon>Streptomyces</taxon>
    </lineage>
</organism>
<dbReference type="Pfam" id="PF06224">
    <property type="entry name" value="AlkZ-like"/>
    <property type="match status" value="1"/>
</dbReference>
<dbReference type="InterPro" id="IPR009351">
    <property type="entry name" value="AlkZ-like"/>
</dbReference>
<protein>
    <submittedName>
        <fullName evidence="1">Winged helix DNA-binding domain-containing protein</fullName>
    </submittedName>
</protein>
<keyword evidence="2" id="KW-1185">Reference proteome</keyword>
<dbReference type="GO" id="GO:0003677">
    <property type="term" value="F:DNA binding"/>
    <property type="evidence" value="ECO:0007669"/>
    <property type="project" value="UniProtKB-KW"/>
</dbReference>
<dbReference type="RefSeq" id="WP_345281509.1">
    <property type="nucleotide sequence ID" value="NZ_BAABAJ010000006.1"/>
</dbReference>
<gene>
    <name evidence="1" type="ORF">GCM10022244_23780</name>
</gene>
<sequence>MAISERGLNRATLARQLLLSRAPVGPTEAVRRVVALQAQQPGSPYVALWNRVAGFDPAEFDADLAGFRVVRSTLMRVTLHLVHAADYRVFREAVEPTLRGARLGDARFTATGLTAADADALLPGLLAYAERPRTGAALRARMEEAVGTGPLAPVAWRMLRQYAPLWHAPTGPPWSFGTAPSFVAAADRPVLADPGAAAGGLAALVLRYLEGFGPASVADICQFALVQRGRARNAVRDLGTRVEEVTGPGGTVLYDVPGAPRPAPGTPAPPRLMAMWDSVLLAYADRGRVIPPAYRKHVIRVNGDVLPTLLVDGYVAGVWRPVDDGIEASAFRPLPETAWEGLAAEASGLRALLAGRDPALYRRYDHWWAKGLPVVETRLLPHG</sequence>
<keyword evidence="1" id="KW-0238">DNA-binding</keyword>
<accession>A0ABP7M5W2</accession>
<comment type="caution">
    <text evidence="1">The sequence shown here is derived from an EMBL/GenBank/DDBJ whole genome shotgun (WGS) entry which is preliminary data.</text>
</comment>
<dbReference type="EMBL" id="BAABAJ010000006">
    <property type="protein sequence ID" value="GAA3913057.1"/>
    <property type="molecule type" value="Genomic_DNA"/>
</dbReference>
<dbReference type="PANTHER" id="PTHR38479">
    <property type="entry name" value="LMO0824 PROTEIN"/>
    <property type="match status" value="1"/>
</dbReference>
<dbReference type="PANTHER" id="PTHR38479:SF2">
    <property type="entry name" value="WINGED HELIX DNA-BINDING DOMAIN-CONTAINING PROTEIN"/>
    <property type="match status" value="1"/>
</dbReference>
<evidence type="ECO:0000313" key="2">
    <source>
        <dbReference type="Proteomes" id="UP001501000"/>
    </source>
</evidence>
<proteinExistence type="predicted"/>